<dbReference type="AlphaFoldDB" id="A0A4C1ZMP3"/>
<sequence>MLYRLRYARGETAECQPFIAQFAVYAHGCNFKTGDYHEDINGSPFFKWVDEKLKDKLLPNSVVAIDNASYHSVQAEKKPTIASLKAEQQNWRYNVEFSETMTKTQLQLLINNTQK</sequence>
<gene>
    <name evidence="1" type="ORF">EVAR_63816_1</name>
</gene>
<reference evidence="1 2" key="1">
    <citation type="journal article" date="2019" name="Commun. Biol.">
        <title>The bagworm genome reveals a unique fibroin gene that provides high tensile strength.</title>
        <authorList>
            <person name="Kono N."/>
            <person name="Nakamura H."/>
            <person name="Ohtoshi R."/>
            <person name="Tomita M."/>
            <person name="Numata K."/>
            <person name="Arakawa K."/>
        </authorList>
    </citation>
    <scope>NUCLEOTIDE SEQUENCE [LARGE SCALE GENOMIC DNA]</scope>
</reference>
<evidence type="ECO:0008006" key="3">
    <source>
        <dbReference type="Google" id="ProtNLM"/>
    </source>
</evidence>
<proteinExistence type="predicted"/>
<comment type="caution">
    <text evidence="1">The sequence shown here is derived from an EMBL/GenBank/DDBJ whole genome shotgun (WGS) entry which is preliminary data.</text>
</comment>
<evidence type="ECO:0000313" key="1">
    <source>
        <dbReference type="EMBL" id="GBP87877.1"/>
    </source>
</evidence>
<dbReference type="OrthoDB" id="2266637at2759"/>
<accession>A0A4C1ZMP3</accession>
<dbReference type="EMBL" id="BGZK01001892">
    <property type="protein sequence ID" value="GBP87877.1"/>
    <property type="molecule type" value="Genomic_DNA"/>
</dbReference>
<organism evidence="1 2">
    <name type="scientific">Eumeta variegata</name>
    <name type="common">Bagworm moth</name>
    <name type="synonym">Eumeta japonica</name>
    <dbReference type="NCBI Taxonomy" id="151549"/>
    <lineage>
        <taxon>Eukaryota</taxon>
        <taxon>Metazoa</taxon>
        <taxon>Ecdysozoa</taxon>
        <taxon>Arthropoda</taxon>
        <taxon>Hexapoda</taxon>
        <taxon>Insecta</taxon>
        <taxon>Pterygota</taxon>
        <taxon>Neoptera</taxon>
        <taxon>Endopterygota</taxon>
        <taxon>Lepidoptera</taxon>
        <taxon>Glossata</taxon>
        <taxon>Ditrysia</taxon>
        <taxon>Tineoidea</taxon>
        <taxon>Psychidae</taxon>
        <taxon>Oiketicinae</taxon>
        <taxon>Eumeta</taxon>
    </lineage>
</organism>
<protein>
    <recommendedName>
        <fullName evidence="3">Tc1-like transposase DDE domain-containing protein</fullName>
    </recommendedName>
</protein>
<dbReference type="Proteomes" id="UP000299102">
    <property type="component" value="Unassembled WGS sequence"/>
</dbReference>
<keyword evidence="2" id="KW-1185">Reference proteome</keyword>
<name>A0A4C1ZMP3_EUMVA</name>
<evidence type="ECO:0000313" key="2">
    <source>
        <dbReference type="Proteomes" id="UP000299102"/>
    </source>
</evidence>